<evidence type="ECO:0000256" key="5">
    <source>
        <dbReference type="ARBA" id="ARBA00022679"/>
    </source>
</evidence>
<evidence type="ECO:0000256" key="10">
    <source>
        <dbReference type="SAM" id="Phobius"/>
    </source>
</evidence>
<keyword evidence="4 8" id="KW-0597">Phosphoprotein</keyword>
<dbReference type="InterPro" id="IPR004358">
    <property type="entry name" value="Sig_transdc_His_kin-like_C"/>
</dbReference>
<name>A0A4Q2K170_9ACTN</name>
<dbReference type="CDD" id="cd17546">
    <property type="entry name" value="REC_hyHK_CKI1_RcsC-like"/>
    <property type="match status" value="1"/>
</dbReference>
<dbReference type="InterPro" id="IPR001789">
    <property type="entry name" value="Sig_transdc_resp-reg_receiver"/>
</dbReference>
<evidence type="ECO:0000256" key="4">
    <source>
        <dbReference type="ARBA" id="ARBA00022553"/>
    </source>
</evidence>
<keyword evidence="6 13" id="KW-0418">Kinase</keyword>
<evidence type="ECO:0000256" key="3">
    <source>
        <dbReference type="ARBA" id="ARBA00012438"/>
    </source>
</evidence>
<comment type="subcellular location">
    <subcellularLocation>
        <location evidence="2">Cell membrane</location>
    </subcellularLocation>
</comment>
<dbReference type="Gene3D" id="3.40.50.2300">
    <property type="match status" value="1"/>
</dbReference>
<evidence type="ECO:0000256" key="8">
    <source>
        <dbReference type="PROSITE-ProRule" id="PRU00169"/>
    </source>
</evidence>
<dbReference type="PROSITE" id="PS50109">
    <property type="entry name" value="HIS_KIN"/>
    <property type="match status" value="1"/>
</dbReference>
<feature type="region of interest" description="Disordered" evidence="9">
    <location>
        <begin position="809"/>
        <end position="868"/>
    </location>
</feature>
<reference evidence="13 14" key="1">
    <citation type="submission" date="2019-01" db="EMBL/GenBank/DDBJ databases">
        <title>Senegalimassilia sp. nov. KGMB04484 isolated human feces.</title>
        <authorList>
            <person name="Han K.-I."/>
            <person name="Kim J.-S."/>
            <person name="Lee K.C."/>
            <person name="Suh M.K."/>
            <person name="Eom M.K."/>
            <person name="Lee J.H."/>
            <person name="Park S.-H."/>
            <person name="Kang S.W."/>
            <person name="Park J.-E."/>
            <person name="Oh B.S."/>
            <person name="Yu S.Y."/>
            <person name="Choi S.-H."/>
            <person name="Lee D.H."/>
            <person name="Yoon H."/>
            <person name="Kim B.-Y."/>
            <person name="Lee J.H."/>
            <person name="Lee J.-S."/>
        </authorList>
    </citation>
    <scope>NUCLEOTIDE SEQUENCE [LARGE SCALE GENOMIC DNA]</scope>
    <source>
        <strain evidence="13 14">KGMB04484</strain>
    </source>
</reference>
<dbReference type="InterPro" id="IPR005467">
    <property type="entry name" value="His_kinase_dom"/>
</dbReference>
<keyword evidence="10" id="KW-0472">Membrane</keyword>
<sequence>MSALLLPRAYRAANSRVSCNDLATGSARFGAGCPPPRAGRTRARIMARKADACSTRLARTRDRAPALRQTRTPPRGTPALLAKRGLMKRRSLAAAIGIVVVTLICVCSLYAHFIQEKVYEESADHLKEIYTQVNNTFSMLVSDNWNHLTTWNMFFEDTAKHSPDGAVDGEAADETRAFISSEQDKWGFTNFYFLNGSGEYVTPSGERGTLSLGQQLDQLNAGNSIVADTVPTSGNGLTVFATPVAPASFDGFAYTATAISYNNHDMEATLDVNAFDGQSSCFVITPAGNLLFSATDQYSQSANLLDWFDKIASFDGDTSLASVRDNILAGQSGITQFSTVTDHYYLTYMPVGFEDWIMVGVVPSGVVNASISEVQLTTIITVSVVLFVVGALVVIMLWQHGRRALDQQVGEVKYREQLFSALSGSTDNIFIMFSPNGASVDYVSPNTDRILGISAADIFANVRSIDRSLEPGSESLLARGVGDLASNDHYEGNSTRRHQQTGEMRWYHETLFRATVGETEKLVYVLFDRTKETESRERLQQALVIAKQSNQAKSTFLAKMSHDIRTPINAIMGMTQIARDNAGNWEKTDECLATIQASSQHLLSLINDVLDMSKIESGAIELQEECCNLDDLLRDVDAIMRPQTTAKEQLLTLDAVNVRHRRFAADQLRVRQILLNLLSNAVKYTPDGGMIALHVEELAQTSPNFARLSFIVRDNGMGMSPEFVEHVFTPFERADGQKMQGIQGTGLGMTITKALVDAMGGTIDVASAEDRGTTFTVQLKFKLGVPDGEACAPAAGDEEDTHANALVNGLNDGVESDSGSKPCQRDGVSQEAGEGGKRNKNEAVADEPGNAGGARDDADATNNKPEGKGKRLSFAEVFEGRRYLVAEDNQINRIILTELLTEHGAQLDEAENGQEAVEAFANSEPDRYDAVLMDAMMPVMDGYDATRAIRALPRPDAQTTPIIALTANAYADDVKKALDAGMNAHVGKPFKVGDLANALVKLQKERE</sequence>
<evidence type="ECO:0000313" key="13">
    <source>
        <dbReference type="EMBL" id="RXZ53701.1"/>
    </source>
</evidence>
<evidence type="ECO:0000256" key="6">
    <source>
        <dbReference type="ARBA" id="ARBA00022777"/>
    </source>
</evidence>
<evidence type="ECO:0000256" key="1">
    <source>
        <dbReference type="ARBA" id="ARBA00000085"/>
    </source>
</evidence>
<keyword evidence="10" id="KW-0812">Transmembrane</keyword>
<dbReference type="SUPFAM" id="SSF52172">
    <property type="entry name" value="CheY-like"/>
    <property type="match status" value="1"/>
</dbReference>
<dbReference type="Gene3D" id="3.30.450.20">
    <property type="entry name" value="PAS domain"/>
    <property type="match status" value="1"/>
</dbReference>
<keyword evidence="10" id="KW-1133">Transmembrane helix</keyword>
<dbReference type="PANTHER" id="PTHR43047:SF72">
    <property type="entry name" value="OSMOSENSING HISTIDINE PROTEIN KINASE SLN1"/>
    <property type="match status" value="1"/>
</dbReference>
<comment type="catalytic activity">
    <reaction evidence="1">
        <text>ATP + protein L-histidine = ADP + protein N-phospho-L-histidine.</text>
        <dbReference type="EC" id="2.7.13.3"/>
    </reaction>
</comment>
<dbReference type="SMART" id="SM00448">
    <property type="entry name" value="REC"/>
    <property type="match status" value="1"/>
</dbReference>
<feature type="transmembrane region" description="Helical" evidence="10">
    <location>
        <begin position="376"/>
        <end position="398"/>
    </location>
</feature>
<dbReference type="GO" id="GO:0000155">
    <property type="term" value="F:phosphorelay sensor kinase activity"/>
    <property type="evidence" value="ECO:0007669"/>
    <property type="project" value="InterPro"/>
</dbReference>
<evidence type="ECO:0000259" key="12">
    <source>
        <dbReference type="PROSITE" id="PS50110"/>
    </source>
</evidence>
<evidence type="ECO:0000256" key="9">
    <source>
        <dbReference type="SAM" id="MobiDB-lite"/>
    </source>
</evidence>
<dbReference type="PANTHER" id="PTHR43047">
    <property type="entry name" value="TWO-COMPONENT HISTIDINE PROTEIN KINASE"/>
    <property type="match status" value="1"/>
</dbReference>
<proteinExistence type="predicted"/>
<dbReference type="InterPro" id="IPR036890">
    <property type="entry name" value="HATPase_C_sf"/>
</dbReference>
<comment type="caution">
    <text evidence="13">The sequence shown here is derived from an EMBL/GenBank/DDBJ whole genome shotgun (WGS) entry which is preliminary data.</text>
</comment>
<dbReference type="PROSITE" id="PS50110">
    <property type="entry name" value="RESPONSE_REGULATORY"/>
    <property type="match status" value="1"/>
</dbReference>
<dbReference type="EMBL" id="SDPW01000001">
    <property type="protein sequence ID" value="RXZ53701.1"/>
    <property type="molecule type" value="Genomic_DNA"/>
</dbReference>
<keyword evidence="7" id="KW-0902">Two-component regulatory system</keyword>
<accession>A0A4Q2K170</accession>
<dbReference type="SUPFAM" id="SSF47384">
    <property type="entry name" value="Homodimeric domain of signal transducing histidine kinase"/>
    <property type="match status" value="1"/>
</dbReference>
<dbReference type="SUPFAM" id="SSF55874">
    <property type="entry name" value="ATPase domain of HSP90 chaperone/DNA topoisomerase II/histidine kinase"/>
    <property type="match status" value="1"/>
</dbReference>
<evidence type="ECO:0000256" key="7">
    <source>
        <dbReference type="ARBA" id="ARBA00023012"/>
    </source>
</evidence>
<feature type="domain" description="Response regulatory" evidence="12">
    <location>
        <begin position="882"/>
        <end position="1003"/>
    </location>
</feature>
<dbReference type="SMART" id="SM00388">
    <property type="entry name" value="HisKA"/>
    <property type="match status" value="1"/>
</dbReference>
<dbReference type="Proteomes" id="UP000293345">
    <property type="component" value="Unassembled WGS sequence"/>
</dbReference>
<feature type="transmembrane region" description="Helical" evidence="10">
    <location>
        <begin position="92"/>
        <end position="113"/>
    </location>
</feature>
<organism evidence="13 14">
    <name type="scientific">Senegalimassilia faecalis</name>
    <dbReference type="NCBI Taxonomy" id="2509433"/>
    <lineage>
        <taxon>Bacteria</taxon>
        <taxon>Bacillati</taxon>
        <taxon>Actinomycetota</taxon>
        <taxon>Coriobacteriia</taxon>
        <taxon>Coriobacteriales</taxon>
        <taxon>Coriobacteriaceae</taxon>
        <taxon>Senegalimassilia</taxon>
    </lineage>
</organism>
<protein>
    <recommendedName>
        <fullName evidence="3">histidine kinase</fullName>
        <ecNumber evidence="3">2.7.13.3</ecNumber>
    </recommendedName>
</protein>
<gene>
    <name evidence="13" type="ORF">ET524_03735</name>
</gene>
<dbReference type="Pfam" id="PF00512">
    <property type="entry name" value="HisKA"/>
    <property type="match status" value="1"/>
</dbReference>
<dbReference type="Pfam" id="PF00072">
    <property type="entry name" value="Response_reg"/>
    <property type="match status" value="1"/>
</dbReference>
<feature type="domain" description="Histidine kinase" evidence="11">
    <location>
        <begin position="559"/>
        <end position="783"/>
    </location>
</feature>
<dbReference type="AlphaFoldDB" id="A0A4Q2K170"/>
<dbReference type="InterPro" id="IPR011006">
    <property type="entry name" value="CheY-like_superfamily"/>
</dbReference>
<keyword evidence="14" id="KW-1185">Reference proteome</keyword>
<keyword evidence="5" id="KW-0808">Transferase</keyword>
<evidence type="ECO:0000313" key="14">
    <source>
        <dbReference type="Proteomes" id="UP000293345"/>
    </source>
</evidence>
<dbReference type="Gene3D" id="1.10.287.130">
    <property type="match status" value="1"/>
</dbReference>
<dbReference type="SMART" id="SM00387">
    <property type="entry name" value="HATPase_c"/>
    <property type="match status" value="1"/>
</dbReference>
<dbReference type="FunFam" id="3.30.565.10:FF:000006">
    <property type="entry name" value="Sensor histidine kinase WalK"/>
    <property type="match status" value="1"/>
</dbReference>
<dbReference type="Pfam" id="PF02518">
    <property type="entry name" value="HATPase_c"/>
    <property type="match status" value="1"/>
</dbReference>
<dbReference type="GO" id="GO:0005886">
    <property type="term" value="C:plasma membrane"/>
    <property type="evidence" value="ECO:0007669"/>
    <property type="project" value="UniProtKB-SubCell"/>
</dbReference>
<evidence type="ECO:0000259" key="11">
    <source>
        <dbReference type="PROSITE" id="PS50109"/>
    </source>
</evidence>
<feature type="modified residue" description="4-aspartylphosphate" evidence="8">
    <location>
        <position position="934"/>
    </location>
</feature>
<dbReference type="CDD" id="cd00082">
    <property type="entry name" value="HisKA"/>
    <property type="match status" value="1"/>
</dbReference>
<dbReference type="InterPro" id="IPR036097">
    <property type="entry name" value="HisK_dim/P_sf"/>
</dbReference>
<dbReference type="InterPro" id="IPR003594">
    <property type="entry name" value="HATPase_dom"/>
</dbReference>
<dbReference type="GO" id="GO:0009927">
    <property type="term" value="F:histidine phosphotransfer kinase activity"/>
    <property type="evidence" value="ECO:0007669"/>
    <property type="project" value="TreeGrafter"/>
</dbReference>
<dbReference type="EC" id="2.7.13.3" evidence="3"/>
<dbReference type="Gene3D" id="3.30.565.10">
    <property type="entry name" value="Histidine kinase-like ATPase, C-terminal domain"/>
    <property type="match status" value="1"/>
</dbReference>
<evidence type="ECO:0000256" key="2">
    <source>
        <dbReference type="ARBA" id="ARBA00004236"/>
    </source>
</evidence>
<feature type="compositionally biased region" description="Basic and acidic residues" evidence="9">
    <location>
        <begin position="834"/>
        <end position="843"/>
    </location>
</feature>
<dbReference type="PRINTS" id="PR00344">
    <property type="entry name" value="BCTRLSENSOR"/>
</dbReference>
<dbReference type="InterPro" id="IPR003661">
    <property type="entry name" value="HisK_dim/P_dom"/>
</dbReference>